<dbReference type="Proteomes" id="UP000834106">
    <property type="component" value="Chromosome 23"/>
</dbReference>
<organism evidence="4 5">
    <name type="scientific">Fraxinus pennsylvanica</name>
    <dbReference type="NCBI Taxonomy" id="56036"/>
    <lineage>
        <taxon>Eukaryota</taxon>
        <taxon>Viridiplantae</taxon>
        <taxon>Streptophyta</taxon>
        <taxon>Embryophyta</taxon>
        <taxon>Tracheophyta</taxon>
        <taxon>Spermatophyta</taxon>
        <taxon>Magnoliopsida</taxon>
        <taxon>eudicotyledons</taxon>
        <taxon>Gunneridae</taxon>
        <taxon>Pentapetalae</taxon>
        <taxon>asterids</taxon>
        <taxon>lamiids</taxon>
        <taxon>Lamiales</taxon>
        <taxon>Oleaceae</taxon>
        <taxon>Oleeae</taxon>
        <taxon>Fraxinus</taxon>
    </lineage>
</organism>
<dbReference type="GO" id="GO:0016491">
    <property type="term" value="F:oxidoreductase activity"/>
    <property type="evidence" value="ECO:0007669"/>
    <property type="project" value="UniProtKB-KW"/>
</dbReference>
<keyword evidence="5" id="KW-1185">Reference proteome</keyword>
<reference evidence="4" key="1">
    <citation type="submission" date="2023-05" db="EMBL/GenBank/DDBJ databases">
        <authorList>
            <person name="Huff M."/>
        </authorList>
    </citation>
    <scope>NUCLEOTIDE SEQUENCE</scope>
</reference>
<dbReference type="InterPro" id="IPR036188">
    <property type="entry name" value="FAD/NAD-bd_sf"/>
</dbReference>
<dbReference type="Gene3D" id="3.50.50.60">
    <property type="entry name" value="FAD/NAD(P)-binding domain"/>
    <property type="match status" value="2"/>
</dbReference>
<proteinExistence type="inferred from homology"/>
<dbReference type="AlphaFoldDB" id="A0AAD2AIG6"/>
<dbReference type="PANTHER" id="PTHR48105">
    <property type="entry name" value="THIOREDOXIN REDUCTASE 1-RELATED-RELATED"/>
    <property type="match status" value="1"/>
</dbReference>
<keyword evidence="3" id="KW-0560">Oxidoreductase</keyword>
<protein>
    <submittedName>
        <fullName evidence="4">Uncharacterized protein</fullName>
    </submittedName>
</protein>
<dbReference type="GO" id="GO:0097237">
    <property type="term" value="P:cellular response to toxic substance"/>
    <property type="evidence" value="ECO:0007669"/>
    <property type="project" value="UniProtKB-ARBA"/>
</dbReference>
<name>A0AAD2AIG6_9LAMI</name>
<dbReference type="PRINTS" id="PR00469">
    <property type="entry name" value="PNDRDTASEII"/>
</dbReference>
<gene>
    <name evidence="4" type="ORF">FPE_LOCUS34291</name>
</gene>
<evidence type="ECO:0000313" key="4">
    <source>
        <dbReference type="EMBL" id="CAI9786861.1"/>
    </source>
</evidence>
<dbReference type="EMBL" id="OU503058">
    <property type="protein sequence ID" value="CAI9786861.1"/>
    <property type="molecule type" value="Genomic_DNA"/>
</dbReference>
<keyword evidence="2" id="KW-0285">Flavoprotein</keyword>
<comment type="similarity">
    <text evidence="1">Belongs to the class-II pyridine nucleotide-disulfide oxidoreductase family.</text>
</comment>
<evidence type="ECO:0000256" key="2">
    <source>
        <dbReference type="ARBA" id="ARBA00022630"/>
    </source>
</evidence>
<dbReference type="InterPro" id="IPR050097">
    <property type="entry name" value="Ferredoxin-NADP_redctase_2"/>
</dbReference>
<accession>A0AAD2AIG6</accession>
<evidence type="ECO:0000313" key="5">
    <source>
        <dbReference type="Proteomes" id="UP000834106"/>
    </source>
</evidence>
<sequence>MQCRALSNPKIEVLWNSKVTEAYEERSLGGLKENNMMSGEVTDFNVYEFFFAIGHELATKFLDGQLEVDSDGYVIMRSALAWLGDRNECAVNDEIQVKLPTTMRKSVSSWCL</sequence>
<evidence type="ECO:0000256" key="1">
    <source>
        <dbReference type="ARBA" id="ARBA00009333"/>
    </source>
</evidence>
<evidence type="ECO:0000256" key="3">
    <source>
        <dbReference type="ARBA" id="ARBA00023002"/>
    </source>
</evidence>